<proteinExistence type="predicted"/>
<dbReference type="EMBL" id="LR900342">
    <property type="protein sequence ID" value="CAD7245293.1"/>
    <property type="molecule type" value="Genomic_DNA"/>
</dbReference>
<feature type="compositionally biased region" description="Basic and acidic residues" evidence="1">
    <location>
        <begin position="95"/>
        <end position="104"/>
    </location>
</feature>
<dbReference type="EMBL" id="CAJPEV010000825">
    <property type="protein sequence ID" value="CAG0888858.1"/>
    <property type="molecule type" value="Genomic_DNA"/>
</dbReference>
<feature type="compositionally biased region" description="Basic and acidic residues" evidence="1">
    <location>
        <begin position="27"/>
        <end position="39"/>
    </location>
</feature>
<dbReference type="AlphaFoldDB" id="A0A7R8XDQ8"/>
<name>A0A7R8XDQ8_9CRUS</name>
<feature type="compositionally biased region" description="Basic and acidic residues" evidence="1">
    <location>
        <begin position="145"/>
        <end position="155"/>
    </location>
</feature>
<dbReference type="Proteomes" id="UP000677054">
    <property type="component" value="Unassembled WGS sequence"/>
</dbReference>
<protein>
    <submittedName>
        <fullName evidence="2">Uncharacterized protein</fullName>
    </submittedName>
</protein>
<keyword evidence="3" id="KW-1185">Reference proteome</keyword>
<gene>
    <name evidence="2" type="ORF">DSTB1V02_LOCUS5167</name>
</gene>
<sequence length="184" mass="20107">MNNKEPEAQSESNGSNEGHPESWCNRPETHEEGEEKAGENPELGMPADFHQIPPAQMQVMKDDEEEKSKKQPALPLPPNQWAEKEDGLDAIARNLQKEADREDNAAEEGDQGVEDAKNQLGEDSNNAEEKDEGGLLQDLVGGGGGEKENGVKIVKEGGAYQDFNTMPRGNMEENHANVPPPPLE</sequence>
<organism evidence="2">
    <name type="scientific">Darwinula stevensoni</name>
    <dbReference type="NCBI Taxonomy" id="69355"/>
    <lineage>
        <taxon>Eukaryota</taxon>
        <taxon>Metazoa</taxon>
        <taxon>Ecdysozoa</taxon>
        <taxon>Arthropoda</taxon>
        <taxon>Crustacea</taxon>
        <taxon>Oligostraca</taxon>
        <taxon>Ostracoda</taxon>
        <taxon>Podocopa</taxon>
        <taxon>Podocopida</taxon>
        <taxon>Darwinulocopina</taxon>
        <taxon>Darwinuloidea</taxon>
        <taxon>Darwinulidae</taxon>
        <taxon>Darwinula</taxon>
    </lineage>
</organism>
<evidence type="ECO:0000313" key="2">
    <source>
        <dbReference type="EMBL" id="CAD7245293.1"/>
    </source>
</evidence>
<accession>A0A7R8XDQ8</accession>
<evidence type="ECO:0000313" key="3">
    <source>
        <dbReference type="Proteomes" id="UP000677054"/>
    </source>
</evidence>
<feature type="region of interest" description="Disordered" evidence="1">
    <location>
        <begin position="1"/>
        <end position="184"/>
    </location>
</feature>
<reference evidence="2" key="1">
    <citation type="submission" date="2020-11" db="EMBL/GenBank/DDBJ databases">
        <authorList>
            <person name="Tran Van P."/>
        </authorList>
    </citation>
    <scope>NUCLEOTIDE SEQUENCE</scope>
</reference>
<evidence type="ECO:0000256" key="1">
    <source>
        <dbReference type="SAM" id="MobiDB-lite"/>
    </source>
</evidence>